<dbReference type="PANTHER" id="PTHR47864">
    <property type="entry name" value="TRANSMEMBRANE PROTEIN"/>
    <property type="match status" value="1"/>
</dbReference>
<dbReference type="Proteomes" id="UP000002051">
    <property type="component" value="Chromosome 3"/>
</dbReference>
<evidence type="ECO:0000313" key="5">
    <source>
        <dbReference type="Proteomes" id="UP000002051"/>
    </source>
</evidence>
<evidence type="ECO:0000256" key="1">
    <source>
        <dbReference type="SAM" id="MobiDB-lite"/>
    </source>
</evidence>
<evidence type="ECO:0000313" key="4">
    <source>
        <dbReference type="EnsemblPlants" id="KEH35667"/>
    </source>
</evidence>
<dbReference type="HOGENOM" id="CLU_1550293_0_0_1"/>
<dbReference type="InterPro" id="IPR056253">
    <property type="entry name" value="At2g29880-like_C"/>
</dbReference>
<dbReference type="AlphaFoldDB" id="A0A072V1E7"/>
<sequence length="200" mass="22911">MLDYDYLKIVVGGGVSSGNSSIASDLEDTDAATFEQESESFGMEGFSYDPNSDTFIAPDHYEPPYQPPSPHQPTPPPHFSLDSEVPIEKRNRHKRNRFEYERIYGVVGIKNQGPAMENLSSSVGIIVVHFEKMSNMMEKREQDRELKNNIWDIIKDIPNLDDKSCFKIVELMKSKANKDLFLKMSLEDRLSWIKFKLGND</sequence>
<name>A0A072V1E7_MEDTR</name>
<evidence type="ECO:0000259" key="2">
    <source>
        <dbReference type="Pfam" id="PF24769"/>
    </source>
</evidence>
<protein>
    <recommendedName>
        <fullName evidence="2">At2g29880-like C-terminal domain-containing protein</fullName>
    </recommendedName>
</protein>
<feature type="compositionally biased region" description="Pro residues" evidence="1">
    <location>
        <begin position="64"/>
        <end position="78"/>
    </location>
</feature>
<dbReference type="PANTHER" id="PTHR47864:SF2">
    <property type="entry name" value="MYB_SANT-LIKE DNA-BINDING DOMAIN PROTEIN"/>
    <property type="match status" value="1"/>
</dbReference>
<organism evidence="3 5">
    <name type="scientific">Medicago truncatula</name>
    <name type="common">Barrel medic</name>
    <name type="synonym">Medicago tribuloides</name>
    <dbReference type="NCBI Taxonomy" id="3880"/>
    <lineage>
        <taxon>Eukaryota</taxon>
        <taxon>Viridiplantae</taxon>
        <taxon>Streptophyta</taxon>
        <taxon>Embryophyta</taxon>
        <taxon>Tracheophyta</taxon>
        <taxon>Spermatophyta</taxon>
        <taxon>Magnoliopsida</taxon>
        <taxon>eudicotyledons</taxon>
        <taxon>Gunneridae</taxon>
        <taxon>Pentapetalae</taxon>
        <taxon>rosids</taxon>
        <taxon>fabids</taxon>
        <taxon>Fabales</taxon>
        <taxon>Fabaceae</taxon>
        <taxon>Papilionoideae</taxon>
        <taxon>50 kb inversion clade</taxon>
        <taxon>NPAAA clade</taxon>
        <taxon>Hologalegina</taxon>
        <taxon>IRL clade</taxon>
        <taxon>Trifolieae</taxon>
        <taxon>Medicago</taxon>
    </lineage>
</organism>
<evidence type="ECO:0000313" key="3">
    <source>
        <dbReference type="EMBL" id="KEH35667.1"/>
    </source>
</evidence>
<feature type="domain" description="At2g29880-like C-terminal" evidence="2">
    <location>
        <begin position="150"/>
        <end position="196"/>
    </location>
</feature>
<dbReference type="InterPro" id="IPR055314">
    <property type="entry name" value="At2g29880-like"/>
</dbReference>
<dbReference type="Pfam" id="PF24769">
    <property type="entry name" value="At2g29880_C"/>
    <property type="match status" value="1"/>
</dbReference>
<proteinExistence type="predicted"/>
<dbReference type="EnsemblPlants" id="KEH35667">
    <property type="protein sequence ID" value="KEH35667"/>
    <property type="gene ID" value="MTR_3g097540"/>
</dbReference>
<dbReference type="OrthoDB" id="1427215at2759"/>
<dbReference type="KEGG" id="mtr:25489895"/>
<reference evidence="4" key="3">
    <citation type="submission" date="2015-04" db="UniProtKB">
        <authorList>
            <consortium name="EnsemblPlants"/>
        </authorList>
    </citation>
    <scope>IDENTIFICATION</scope>
    <source>
        <strain evidence="4">cv. Jemalong A17</strain>
    </source>
</reference>
<reference evidence="3 5" key="1">
    <citation type="journal article" date="2011" name="Nature">
        <title>The Medicago genome provides insight into the evolution of rhizobial symbioses.</title>
        <authorList>
            <person name="Young N.D."/>
            <person name="Debelle F."/>
            <person name="Oldroyd G.E."/>
            <person name="Geurts R."/>
            <person name="Cannon S.B."/>
            <person name="Udvardi M.K."/>
            <person name="Benedito V.A."/>
            <person name="Mayer K.F."/>
            <person name="Gouzy J."/>
            <person name="Schoof H."/>
            <person name="Van de Peer Y."/>
            <person name="Proost S."/>
            <person name="Cook D.R."/>
            <person name="Meyers B.C."/>
            <person name="Spannagl M."/>
            <person name="Cheung F."/>
            <person name="De Mita S."/>
            <person name="Krishnakumar V."/>
            <person name="Gundlach H."/>
            <person name="Zhou S."/>
            <person name="Mudge J."/>
            <person name="Bharti A.K."/>
            <person name="Murray J.D."/>
            <person name="Naoumkina M.A."/>
            <person name="Rosen B."/>
            <person name="Silverstein K.A."/>
            <person name="Tang H."/>
            <person name="Rombauts S."/>
            <person name="Zhao P.X."/>
            <person name="Zhou P."/>
            <person name="Barbe V."/>
            <person name="Bardou P."/>
            <person name="Bechner M."/>
            <person name="Bellec A."/>
            <person name="Berger A."/>
            <person name="Berges H."/>
            <person name="Bidwell S."/>
            <person name="Bisseling T."/>
            <person name="Choisne N."/>
            <person name="Couloux A."/>
            <person name="Denny R."/>
            <person name="Deshpande S."/>
            <person name="Dai X."/>
            <person name="Doyle J.J."/>
            <person name="Dudez A.M."/>
            <person name="Farmer A.D."/>
            <person name="Fouteau S."/>
            <person name="Franken C."/>
            <person name="Gibelin C."/>
            <person name="Gish J."/>
            <person name="Goldstein S."/>
            <person name="Gonzalez A.J."/>
            <person name="Green P.J."/>
            <person name="Hallab A."/>
            <person name="Hartog M."/>
            <person name="Hua A."/>
            <person name="Humphray S.J."/>
            <person name="Jeong D.H."/>
            <person name="Jing Y."/>
            <person name="Jocker A."/>
            <person name="Kenton S.M."/>
            <person name="Kim D.J."/>
            <person name="Klee K."/>
            <person name="Lai H."/>
            <person name="Lang C."/>
            <person name="Lin S."/>
            <person name="Macmil S.L."/>
            <person name="Magdelenat G."/>
            <person name="Matthews L."/>
            <person name="McCorrison J."/>
            <person name="Monaghan E.L."/>
            <person name="Mun J.H."/>
            <person name="Najar F.Z."/>
            <person name="Nicholson C."/>
            <person name="Noirot C."/>
            <person name="O'Bleness M."/>
            <person name="Paule C.R."/>
            <person name="Poulain J."/>
            <person name="Prion F."/>
            <person name="Qin B."/>
            <person name="Qu C."/>
            <person name="Retzel E.F."/>
            <person name="Riddle C."/>
            <person name="Sallet E."/>
            <person name="Samain S."/>
            <person name="Samson N."/>
            <person name="Sanders I."/>
            <person name="Saurat O."/>
            <person name="Scarpelli C."/>
            <person name="Schiex T."/>
            <person name="Segurens B."/>
            <person name="Severin A.J."/>
            <person name="Sherrier D.J."/>
            <person name="Shi R."/>
            <person name="Sims S."/>
            <person name="Singer S.R."/>
            <person name="Sinharoy S."/>
            <person name="Sterck L."/>
            <person name="Viollet A."/>
            <person name="Wang B.B."/>
            <person name="Wang K."/>
            <person name="Wang M."/>
            <person name="Wang X."/>
            <person name="Warfsmann J."/>
            <person name="Weissenbach J."/>
            <person name="White D.D."/>
            <person name="White J.D."/>
            <person name="Wiley G.B."/>
            <person name="Wincker P."/>
            <person name="Xing Y."/>
            <person name="Yang L."/>
            <person name="Yao Z."/>
            <person name="Ying F."/>
            <person name="Zhai J."/>
            <person name="Zhou L."/>
            <person name="Zuber A."/>
            <person name="Denarie J."/>
            <person name="Dixon R.A."/>
            <person name="May G.D."/>
            <person name="Schwartz D.C."/>
            <person name="Rogers J."/>
            <person name="Quetier F."/>
            <person name="Town C.D."/>
            <person name="Roe B.A."/>
        </authorList>
    </citation>
    <scope>NUCLEOTIDE SEQUENCE [LARGE SCALE GENOMIC DNA]</scope>
    <source>
        <strain evidence="3">A17</strain>
        <strain evidence="4 5">cv. Jemalong A17</strain>
    </source>
</reference>
<feature type="region of interest" description="Disordered" evidence="1">
    <location>
        <begin position="52"/>
        <end position="83"/>
    </location>
</feature>
<gene>
    <name evidence="4" type="primary">25489895</name>
    <name evidence="3" type="ordered locus">MTR_3g097540</name>
</gene>
<accession>A0A072V1E7</accession>
<keyword evidence="5" id="KW-1185">Reference proteome</keyword>
<reference evidence="3 5" key="2">
    <citation type="journal article" date="2014" name="BMC Genomics">
        <title>An improved genome release (version Mt4.0) for the model legume Medicago truncatula.</title>
        <authorList>
            <person name="Tang H."/>
            <person name="Krishnakumar V."/>
            <person name="Bidwell S."/>
            <person name="Rosen B."/>
            <person name="Chan A."/>
            <person name="Zhou S."/>
            <person name="Gentzbittel L."/>
            <person name="Childs K.L."/>
            <person name="Yandell M."/>
            <person name="Gundlach H."/>
            <person name="Mayer K.F."/>
            <person name="Schwartz D.C."/>
            <person name="Town C.D."/>
        </authorList>
    </citation>
    <scope>GENOME REANNOTATION</scope>
    <source>
        <strain evidence="3">A17</strain>
        <strain evidence="4 5">cv. Jemalong A17</strain>
    </source>
</reference>
<dbReference type="EMBL" id="CM001219">
    <property type="protein sequence ID" value="KEH35667.1"/>
    <property type="molecule type" value="Genomic_DNA"/>
</dbReference>